<gene>
    <name evidence="3" type="ORF">CVT26_007647</name>
</gene>
<evidence type="ECO:0000313" key="4">
    <source>
        <dbReference type="Proteomes" id="UP000284706"/>
    </source>
</evidence>
<proteinExistence type="predicted"/>
<keyword evidence="2" id="KW-0472">Membrane</keyword>
<evidence type="ECO:0000313" key="3">
    <source>
        <dbReference type="EMBL" id="PPQ86968.1"/>
    </source>
</evidence>
<organism evidence="3 4">
    <name type="scientific">Gymnopilus dilepis</name>
    <dbReference type="NCBI Taxonomy" id="231916"/>
    <lineage>
        <taxon>Eukaryota</taxon>
        <taxon>Fungi</taxon>
        <taxon>Dikarya</taxon>
        <taxon>Basidiomycota</taxon>
        <taxon>Agaricomycotina</taxon>
        <taxon>Agaricomycetes</taxon>
        <taxon>Agaricomycetidae</taxon>
        <taxon>Agaricales</taxon>
        <taxon>Agaricineae</taxon>
        <taxon>Hymenogastraceae</taxon>
        <taxon>Gymnopilus</taxon>
    </lineage>
</organism>
<keyword evidence="2" id="KW-0812">Transmembrane</keyword>
<keyword evidence="2" id="KW-1133">Transmembrane helix</keyword>
<keyword evidence="4" id="KW-1185">Reference proteome</keyword>
<evidence type="ECO:0000256" key="2">
    <source>
        <dbReference type="SAM" id="Phobius"/>
    </source>
</evidence>
<protein>
    <submittedName>
        <fullName evidence="3">Uncharacterized protein</fullName>
    </submittedName>
</protein>
<reference evidence="3 4" key="1">
    <citation type="journal article" date="2018" name="Evol. Lett.">
        <title>Horizontal gene cluster transfer increased hallucinogenic mushroom diversity.</title>
        <authorList>
            <person name="Reynolds H.T."/>
            <person name="Vijayakumar V."/>
            <person name="Gluck-Thaler E."/>
            <person name="Korotkin H.B."/>
            <person name="Matheny P.B."/>
            <person name="Slot J.C."/>
        </authorList>
    </citation>
    <scope>NUCLEOTIDE SEQUENCE [LARGE SCALE GENOMIC DNA]</scope>
    <source>
        <strain evidence="3 4">SRW20</strain>
    </source>
</reference>
<dbReference type="OrthoDB" id="2791511at2759"/>
<sequence length="250" mass="27389">VTSPQCLLLTTTAPRRLRPVLVVDVGTSTTVAEMMLLVELPAIDTVPVPALPSFDLGLFHALTRPSTWLVFLATLVILSSIRAALLYIRPPTWTKGRQSVSYVQIVKEEKVSTTVVEAPSSASASVQVESKVEAAASSSEAPAGPSEGKKMTSWFWGLVKWDSLPSAPSIPRRGMWVPPPPPSPPPQMQQIRRPGPAFDHPLPALYDSREPISMAKMIMSRHTFRRPASRPPPVRNTSVPQYQRRTPSMV</sequence>
<feature type="transmembrane region" description="Helical" evidence="2">
    <location>
        <begin position="68"/>
        <end position="88"/>
    </location>
</feature>
<evidence type="ECO:0000256" key="1">
    <source>
        <dbReference type="SAM" id="MobiDB-lite"/>
    </source>
</evidence>
<comment type="caution">
    <text evidence="3">The sequence shown here is derived from an EMBL/GenBank/DDBJ whole genome shotgun (WGS) entry which is preliminary data.</text>
</comment>
<dbReference type="EMBL" id="NHYE01003982">
    <property type="protein sequence ID" value="PPQ86968.1"/>
    <property type="molecule type" value="Genomic_DNA"/>
</dbReference>
<feature type="compositionally biased region" description="Polar residues" evidence="1">
    <location>
        <begin position="235"/>
        <end position="250"/>
    </location>
</feature>
<dbReference type="InParanoid" id="A0A409X853"/>
<dbReference type="Proteomes" id="UP000284706">
    <property type="component" value="Unassembled WGS sequence"/>
</dbReference>
<feature type="region of interest" description="Disordered" evidence="1">
    <location>
        <begin position="219"/>
        <end position="250"/>
    </location>
</feature>
<dbReference type="AlphaFoldDB" id="A0A409X853"/>
<feature type="non-terminal residue" evidence="3">
    <location>
        <position position="1"/>
    </location>
</feature>
<name>A0A409X853_9AGAR</name>
<accession>A0A409X853</accession>